<feature type="region of interest" description="Disordered" evidence="1">
    <location>
        <begin position="101"/>
        <end position="120"/>
    </location>
</feature>
<sequence>MEESRTQRLQELLRKLGKALHATVVRSDEVRECLEELHEDGWQAVMMLETSLACREDGSVEIGRGTMRLHVGENGSMPEYRIGVDDAQFLSSIGISIGRHRSPAKILPRPQSDPDSDLKT</sequence>
<dbReference type="AlphaFoldDB" id="A0A8J6Y5Z3"/>
<name>A0A8J6Y5Z3_9BACT</name>
<protein>
    <submittedName>
        <fullName evidence="2">Uncharacterized protein</fullName>
    </submittedName>
</protein>
<dbReference type="Proteomes" id="UP000598633">
    <property type="component" value="Unassembled WGS sequence"/>
</dbReference>
<comment type="caution">
    <text evidence="2">The sequence shown here is derived from an EMBL/GenBank/DDBJ whole genome shotgun (WGS) entry which is preliminary data.</text>
</comment>
<proteinExistence type="predicted"/>
<evidence type="ECO:0000313" key="2">
    <source>
        <dbReference type="EMBL" id="MBD3871170.1"/>
    </source>
</evidence>
<gene>
    <name evidence="2" type="ORF">IFJ97_07420</name>
</gene>
<reference evidence="2 3" key="1">
    <citation type="submission" date="2020-08" db="EMBL/GenBank/DDBJ databases">
        <title>Acidobacteriota in marine sediments use diverse sulfur dissimilation pathways.</title>
        <authorList>
            <person name="Wasmund K."/>
        </authorList>
    </citation>
    <scope>NUCLEOTIDE SEQUENCE [LARGE SCALE GENOMIC DNA]</scope>
    <source>
        <strain evidence="2">MAG AM3-A</strain>
    </source>
</reference>
<organism evidence="2 3">
    <name type="scientific">Candidatus Sulfomarinibacter kjeldsenii</name>
    <dbReference type="NCBI Taxonomy" id="2885994"/>
    <lineage>
        <taxon>Bacteria</taxon>
        <taxon>Pseudomonadati</taxon>
        <taxon>Acidobacteriota</taxon>
        <taxon>Thermoanaerobaculia</taxon>
        <taxon>Thermoanaerobaculales</taxon>
        <taxon>Candidatus Sulfomarinibacteraceae</taxon>
        <taxon>Candidatus Sulfomarinibacter</taxon>
    </lineage>
</organism>
<dbReference type="EMBL" id="JACXWA010000120">
    <property type="protein sequence ID" value="MBD3871170.1"/>
    <property type="molecule type" value="Genomic_DNA"/>
</dbReference>
<accession>A0A8J6Y5Z3</accession>
<evidence type="ECO:0000256" key="1">
    <source>
        <dbReference type="SAM" id="MobiDB-lite"/>
    </source>
</evidence>
<evidence type="ECO:0000313" key="3">
    <source>
        <dbReference type="Proteomes" id="UP000598633"/>
    </source>
</evidence>